<gene>
    <name evidence="1" type="ORF">F503_03104</name>
</gene>
<sequence length="83" mass="8691">MPTAVSLVEPRPDPSTFALGYDEEAVDKTVDGLHAHLVALEADFAEPILSPADALTRVAELHAEEIQSLIILADTQDNPGGGG</sequence>
<dbReference type="AlphaFoldDB" id="S3C1S4"/>
<dbReference type="VEuPathDB" id="FungiDB:F503_03104"/>
<reference evidence="1 2" key="1">
    <citation type="journal article" date="2013" name="BMC Genomics">
        <title>The genome and transcriptome of the pine saprophyte Ophiostoma piceae, and a comparison with the bark beetle-associated pine pathogen Grosmannia clavigera.</title>
        <authorList>
            <person name="Haridas S."/>
            <person name="Wang Y."/>
            <person name="Lim L."/>
            <person name="Massoumi Alamouti S."/>
            <person name="Jackman S."/>
            <person name="Docking R."/>
            <person name="Robertson G."/>
            <person name="Birol I."/>
            <person name="Bohlmann J."/>
            <person name="Breuil C."/>
        </authorList>
    </citation>
    <scope>NUCLEOTIDE SEQUENCE [LARGE SCALE GENOMIC DNA]</scope>
    <source>
        <strain evidence="1 2">UAMH 11346</strain>
    </source>
</reference>
<accession>S3C1S4</accession>
<organism evidence="1 2">
    <name type="scientific">Ophiostoma piceae (strain UAMH 11346)</name>
    <name type="common">Sap stain fungus</name>
    <dbReference type="NCBI Taxonomy" id="1262450"/>
    <lineage>
        <taxon>Eukaryota</taxon>
        <taxon>Fungi</taxon>
        <taxon>Dikarya</taxon>
        <taxon>Ascomycota</taxon>
        <taxon>Pezizomycotina</taxon>
        <taxon>Sordariomycetes</taxon>
        <taxon>Sordariomycetidae</taxon>
        <taxon>Ophiostomatales</taxon>
        <taxon>Ophiostomataceae</taxon>
        <taxon>Ophiostoma</taxon>
    </lineage>
</organism>
<dbReference type="EMBL" id="KE148152">
    <property type="protein sequence ID" value="EPE06677.1"/>
    <property type="molecule type" value="Genomic_DNA"/>
</dbReference>
<proteinExistence type="predicted"/>
<evidence type="ECO:0000313" key="1">
    <source>
        <dbReference type="EMBL" id="EPE06677.1"/>
    </source>
</evidence>
<dbReference type="HOGENOM" id="CLU_2543164_0_0_1"/>
<evidence type="ECO:0000313" key="2">
    <source>
        <dbReference type="Proteomes" id="UP000016923"/>
    </source>
</evidence>
<keyword evidence="2" id="KW-1185">Reference proteome</keyword>
<protein>
    <submittedName>
        <fullName evidence="1">Uncharacterized protein</fullName>
    </submittedName>
</protein>
<dbReference type="Proteomes" id="UP000016923">
    <property type="component" value="Unassembled WGS sequence"/>
</dbReference>
<name>S3C1S4_OPHP1</name>